<feature type="compositionally biased region" description="Basic residues" evidence="9">
    <location>
        <begin position="783"/>
        <end position="794"/>
    </location>
</feature>
<keyword evidence="4" id="KW-0645">Protease</keyword>
<dbReference type="InterPro" id="IPR001394">
    <property type="entry name" value="Peptidase_C19_UCH"/>
</dbReference>
<feature type="region of interest" description="Disordered" evidence="9">
    <location>
        <begin position="312"/>
        <end position="360"/>
    </location>
</feature>
<dbReference type="PROSITE" id="PS50235">
    <property type="entry name" value="USP_3"/>
    <property type="match status" value="1"/>
</dbReference>
<dbReference type="AlphaFoldDB" id="A0AAN6QQX5"/>
<evidence type="ECO:0000256" key="2">
    <source>
        <dbReference type="ARBA" id="ARBA00009085"/>
    </source>
</evidence>
<evidence type="ECO:0000256" key="1">
    <source>
        <dbReference type="ARBA" id="ARBA00000707"/>
    </source>
</evidence>
<evidence type="ECO:0000256" key="7">
    <source>
        <dbReference type="ARBA" id="ARBA00022807"/>
    </source>
</evidence>
<keyword evidence="7" id="KW-0788">Thiol protease</keyword>
<evidence type="ECO:0000256" key="6">
    <source>
        <dbReference type="ARBA" id="ARBA00022801"/>
    </source>
</evidence>
<evidence type="ECO:0000313" key="11">
    <source>
        <dbReference type="EMBL" id="KAK4110791.1"/>
    </source>
</evidence>
<dbReference type="InterPro" id="IPR050164">
    <property type="entry name" value="Peptidase_C19"/>
</dbReference>
<dbReference type="InterPro" id="IPR028889">
    <property type="entry name" value="USP"/>
</dbReference>
<gene>
    <name evidence="11" type="ORF">N656DRAFT_713474</name>
</gene>
<dbReference type="GO" id="GO:0016579">
    <property type="term" value="P:protein deubiquitination"/>
    <property type="evidence" value="ECO:0007669"/>
    <property type="project" value="InterPro"/>
</dbReference>
<dbReference type="GO" id="GO:0004843">
    <property type="term" value="F:cysteine-type deubiquitinase activity"/>
    <property type="evidence" value="ECO:0007669"/>
    <property type="project" value="UniProtKB-EC"/>
</dbReference>
<comment type="similarity">
    <text evidence="2">Belongs to the peptidase C19 family.</text>
</comment>
<comment type="caution">
    <text evidence="11">The sequence shown here is derived from an EMBL/GenBank/DDBJ whole genome shotgun (WGS) entry which is preliminary data.</text>
</comment>
<dbReference type="GO" id="GO:0005634">
    <property type="term" value="C:nucleus"/>
    <property type="evidence" value="ECO:0007669"/>
    <property type="project" value="UniProtKB-SubCell"/>
</dbReference>
<reference evidence="11" key="2">
    <citation type="submission" date="2023-05" db="EMBL/GenBank/DDBJ databases">
        <authorList>
            <consortium name="Lawrence Berkeley National Laboratory"/>
            <person name="Steindorff A."/>
            <person name="Hensen N."/>
            <person name="Bonometti L."/>
            <person name="Westerberg I."/>
            <person name="Brannstrom I.O."/>
            <person name="Guillou S."/>
            <person name="Cros-Aarteil S."/>
            <person name="Calhoun S."/>
            <person name="Haridas S."/>
            <person name="Kuo A."/>
            <person name="Mondo S."/>
            <person name="Pangilinan J."/>
            <person name="Riley R."/>
            <person name="Labutti K."/>
            <person name="Andreopoulos B."/>
            <person name="Lipzen A."/>
            <person name="Chen C."/>
            <person name="Yanf M."/>
            <person name="Daum C."/>
            <person name="Ng V."/>
            <person name="Clum A."/>
            <person name="Ohm R."/>
            <person name="Martin F."/>
            <person name="Silar P."/>
            <person name="Natvig D."/>
            <person name="Lalanne C."/>
            <person name="Gautier V."/>
            <person name="Ament-Velasquez S.L."/>
            <person name="Kruys A."/>
            <person name="Hutchinson M.I."/>
            <person name="Powell A.J."/>
            <person name="Barry K."/>
            <person name="Miller A.N."/>
            <person name="Grigoriev I.V."/>
            <person name="Debuchy R."/>
            <person name="Gladieux P."/>
            <person name="Thoren M.H."/>
            <person name="Johannesson H."/>
        </authorList>
    </citation>
    <scope>NUCLEOTIDE SEQUENCE</scope>
    <source>
        <strain evidence="11">CBS 508.74</strain>
    </source>
</reference>
<organism evidence="11 12">
    <name type="scientific">Canariomyces notabilis</name>
    <dbReference type="NCBI Taxonomy" id="2074819"/>
    <lineage>
        <taxon>Eukaryota</taxon>
        <taxon>Fungi</taxon>
        <taxon>Dikarya</taxon>
        <taxon>Ascomycota</taxon>
        <taxon>Pezizomycotina</taxon>
        <taxon>Sordariomycetes</taxon>
        <taxon>Sordariomycetidae</taxon>
        <taxon>Sordariales</taxon>
        <taxon>Chaetomiaceae</taxon>
        <taxon>Canariomyces</taxon>
    </lineage>
</organism>
<dbReference type="EC" id="3.4.19.12" evidence="3"/>
<feature type="compositionally biased region" description="Basic and acidic residues" evidence="9">
    <location>
        <begin position="795"/>
        <end position="831"/>
    </location>
</feature>
<accession>A0AAN6QQX5</accession>
<feature type="region of interest" description="Disordered" evidence="9">
    <location>
        <begin position="648"/>
        <end position="831"/>
    </location>
</feature>
<keyword evidence="6" id="KW-0378">Hydrolase</keyword>
<keyword evidence="8" id="KW-0175">Coiled coil</keyword>
<dbReference type="PANTHER" id="PTHR24006">
    <property type="entry name" value="UBIQUITIN CARBOXYL-TERMINAL HYDROLASE"/>
    <property type="match status" value="1"/>
</dbReference>
<dbReference type="SUPFAM" id="SSF54001">
    <property type="entry name" value="Cysteine proteinases"/>
    <property type="match status" value="1"/>
</dbReference>
<evidence type="ECO:0000256" key="4">
    <source>
        <dbReference type="ARBA" id="ARBA00022670"/>
    </source>
</evidence>
<feature type="compositionally biased region" description="Low complexity" evidence="9">
    <location>
        <begin position="706"/>
        <end position="726"/>
    </location>
</feature>
<dbReference type="GO" id="GO:0006508">
    <property type="term" value="P:proteolysis"/>
    <property type="evidence" value="ECO:0007669"/>
    <property type="project" value="UniProtKB-KW"/>
</dbReference>
<feature type="coiled-coil region" evidence="8">
    <location>
        <begin position="53"/>
        <end position="82"/>
    </location>
</feature>
<dbReference type="Pfam" id="PF00443">
    <property type="entry name" value="UCH"/>
    <property type="match status" value="1"/>
</dbReference>
<reference evidence="11" key="1">
    <citation type="journal article" date="2023" name="Mol. Phylogenet. Evol.">
        <title>Genome-scale phylogeny and comparative genomics of the fungal order Sordariales.</title>
        <authorList>
            <person name="Hensen N."/>
            <person name="Bonometti L."/>
            <person name="Westerberg I."/>
            <person name="Brannstrom I.O."/>
            <person name="Guillou S."/>
            <person name="Cros-Aarteil S."/>
            <person name="Calhoun S."/>
            <person name="Haridas S."/>
            <person name="Kuo A."/>
            <person name="Mondo S."/>
            <person name="Pangilinan J."/>
            <person name="Riley R."/>
            <person name="LaButti K."/>
            <person name="Andreopoulos B."/>
            <person name="Lipzen A."/>
            <person name="Chen C."/>
            <person name="Yan M."/>
            <person name="Daum C."/>
            <person name="Ng V."/>
            <person name="Clum A."/>
            <person name="Steindorff A."/>
            <person name="Ohm R.A."/>
            <person name="Martin F."/>
            <person name="Silar P."/>
            <person name="Natvig D.O."/>
            <person name="Lalanne C."/>
            <person name="Gautier V."/>
            <person name="Ament-Velasquez S.L."/>
            <person name="Kruys A."/>
            <person name="Hutchinson M.I."/>
            <person name="Powell A.J."/>
            <person name="Barry K."/>
            <person name="Miller A.N."/>
            <person name="Grigoriev I.V."/>
            <person name="Debuchy R."/>
            <person name="Gladieux P."/>
            <person name="Hiltunen Thoren M."/>
            <person name="Johannesson H."/>
        </authorList>
    </citation>
    <scope>NUCLEOTIDE SEQUENCE</scope>
    <source>
        <strain evidence="11">CBS 508.74</strain>
    </source>
</reference>
<name>A0AAN6QQX5_9PEZI</name>
<dbReference type="Gene3D" id="3.90.70.10">
    <property type="entry name" value="Cysteine proteinases"/>
    <property type="match status" value="2"/>
</dbReference>
<evidence type="ECO:0000256" key="9">
    <source>
        <dbReference type="SAM" id="MobiDB-lite"/>
    </source>
</evidence>
<evidence type="ECO:0000256" key="5">
    <source>
        <dbReference type="ARBA" id="ARBA00022786"/>
    </source>
</evidence>
<evidence type="ECO:0000259" key="10">
    <source>
        <dbReference type="PROSITE" id="PS50235"/>
    </source>
</evidence>
<proteinExistence type="inferred from homology"/>
<feature type="domain" description="USP" evidence="10">
    <location>
        <begin position="130"/>
        <end position="574"/>
    </location>
</feature>
<evidence type="ECO:0000313" key="12">
    <source>
        <dbReference type="Proteomes" id="UP001302812"/>
    </source>
</evidence>
<dbReference type="RefSeq" id="XP_064668361.1">
    <property type="nucleotide sequence ID" value="XM_064811897.1"/>
</dbReference>
<evidence type="ECO:0000256" key="8">
    <source>
        <dbReference type="SAM" id="Coils"/>
    </source>
</evidence>
<protein>
    <recommendedName>
        <fullName evidence="3">ubiquitinyl hydrolase 1</fullName>
        <ecNumber evidence="3">3.4.19.12</ecNumber>
    </recommendedName>
</protein>
<dbReference type="Proteomes" id="UP001302812">
    <property type="component" value="Unassembled WGS sequence"/>
</dbReference>
<evidence type="ECO:0000256" key="3">
    <source>
        <dbReference type="ARBA" id="ARBA00012759"/>
    </source>
</evidence>
<dbReference type="InterPro" id="IPR038765">
    <property type="entry name" value="Papain-like_cys_pep_sf"/>
</dbReference>
<dbReference type="GO" id="GO:0005829">
    <property type="term" value="C:cytosol"/>
    <property type="evidence" value="ECO:0007669"/>
    <property type="project" value="TreeGrafter"/>
</dbReference>
<feature type="compositionally biased region" description="Low complexity" evidence="9">
    <location>
        <begin position="340"/>
        <end position="351"/>
    </location>
</feature>
<dbReference type="EMBL" id="MU853349">
    <property type="protein sequence ID" value="KAK4110791.1"/>
    <property type="molecule type" value="Genomic_DNA"/>
</dbReference>
<feature type="compositionally biased region" description="Polar residues" evidence="9">
    <location>
        <begin position="327"/>
        <end position="339"/>
    </location>
</feature>
<keyword evidence="12" id="KW-1185">Reference proteome</keyword>
<dbReference type="GeneID" id="89936022"/>
<feature type="region of interest" description="Disordered" evidence="9">
    <location>
        <begin position="584"/>
        <end position="609"/>
    </location>
</feature>
<feature type="region of interest" description="Disordered" evidence="9">
    <location>
        <begin position="1"/>
        <end position="29"/>
    </location>
</feature>
<keyword evidence="5" id="KW-0833">Ubl conjugation pathway</keyword>
<comment type="catalytic activity">
    <reaction evidence="1">
        <text>Thiol-dependent hydrolysis of ester, thioester, amide, peptide and isopeptide bonds formed by the C-terminal Gly of ubiquitin (a 76-residue protein attached to proteins as an intracellular targeting signal).</text>
        <dbReference type="EC" id="3.4.19.12"/>
    </reaction>
</comment>
<dbReference type="PANTHER" id="PTHR24006:SF722">
    <property type="entry name" value="UBIQUITIN CARBOXYL-TERMINAL HYDROLASE 48"/>
    <property type="match status" value="1"/>
</dbReference>
<feature type="compositionally biased region" description="Polar residues" evidence="9">
    <location>
        <begin position="684"/>
        <end position="704"/>
    </location>
</feature>
<feature type="compositionally biased region" description="Polar residues" evidence="9">
    <location>
        <begin position="596"/>
        <end position="607"/>
    </location>
</feature>
<sequence length="831" mass="92013">MKAASLMMPKKFRSVRDKNGTHRRNKSSENGAKVCGLIARPLTADSFLSLFKFDSKQAQKEREEEEKEAAKIAKRLQELNYHEISKEGIRYALNSKFAGGDPDKAVELLQLQQKAFAGIIQPYNPNVEMLGAENRGNVTCYLDALLFAMFAKLTAFECMLKNDFADESQNKLATLLRLWVNMLRSGKLIHTDMTQHIQETLAACGWKDAQLLEQQDTSEAFAFITETLQLPLLALQVDLFHQGKGDADDHKVVHERLLNLGVPPDPEGKGINLEDCLEEYFNTKVDVLRDSWEEKKGGDKLGLTPRSTIRVVSEEEVETPRRDAAVTQLQRSSTEPITQSPVSVSGPASPSFDAPTASRTRSTSIIQRFVVDGEGHPRDPETMSLLQRAKRTGSTVVKAVTIPAWQFFRLIPWHAASNNEPRNDVEVARHFNQRPIVGICLKRYTMTEQGVPKRHNTLIDIPDSLRLPHFMVVDDVNSEQSSSGLSQEYKLVLQSVVCHRGDSLHSGHYVAFARVAPKLLTDNRRHDHDPPPDYEEAQWAKFDDLAVEKRVTYVDDIRQSLREEMPYLLFYQIVPMVDVTAASTDGSVTEPPSYLETATTVPGTPSVETAVEPSNAISRSASGYFDSTTTLPAGAPDIRLSSEVEGPVRLSFDDGSDAAVQQPDPGNSRRASISFSEPAAHPSGVSTETTSPVMTPQDESTGTRLSRAAARFTKSSSKSRATSQASDGRMSFSIPRLGFQRTSKELPNGGTGANRLSSEGGADEQGALSEADEAANSEDRGKDHHHHYHRRERNKSKSREKEEKKAKEKGKGSKDTAADKEAVPDRECVVM</sequence>
<dbReference type="CDD" id="cd02670">
    <property type="entry name" value="Peptidase_C19N"/>
    <property type="match status" value="1"/>
</dbReference>